<dbReference type="VEuPathDB" id="FungiDB:ASPWEDRAFT_107312"/>
<dbReference type="RefSeq" id="XP_040690455.1">
    <property type="nucleotide sequence ID" value="XM_040827876.1"/>
</dbReference>
<evidence type="ECO:0000313" key="2">
    <source>
        <dbReference type="EMBL" id="OJJ36779.1"/>
    </source>
</evidence>
<dbReference type="Gene3D" id="3.10.20.90">
    <property type="entry name" value="Phosphatidylinositol 3-kinase Catalytic Subunit, Chain A, domain 1"/>
    <property type="match status" value="1"/>
</dbReference>
<dbReference type="SMART" id="SM00213">
    <property type="entry name" value="UBQ"/>
    <property type="match status" value="1"/>
</dbReference>
<dbReference type="InterPro" id="IPR022617">
    <property type="entry name" value="Rad60/SUMO-like_dom"/>
</dbReference>
<dbReference type="PROSITE" id="PS50053">
    <property type="entry name" value="UBIQUITIN_2"/>
    <property type="match status" value="1"/>
</dbReference>
<dbReference type="OrthoDB" id="3365399at2759"/>
<name>A0A1L9RPC7_ASPWE</name>
<sequence length="364" mass="40823">MRSFFKRPSWASRGEESIQSDFYRRSGQVYADIIASNKEARESLTTSVGDSPVEDSQTYKFHCISGKDDNICYDAPTDTGGPNLSPTIINDQESLHMSQNTLPQNEPKEEQRIDRHTSKIAGPGNIDPADDVFAILNYSEHGQKTRLDNTLPCEPTQEDPVVQILITSEIENSKPLIVHRKMSQPLKDVRLAWCKRQNLTDKLQSSVFLTWKGRRLFDVTTCNSLGVDRWRFPAIDDDAQVGDGSLRIHMEAATAEPLNFTKKPTLSATNLSAGLESTDIESTEQDALIRVILKCPGLDDFKTKVTPKTQISRLVAAFRGSKQLPSDKHVYLLFDGDRLDPNNCLVDYDIADLDLVDVIIKKHT</sequence>
<feature type="domain" description="Ubiquitin-like" evidence="1">
    <location>
        <begin position="289"/>
        <end position="364"/>
    </location>
</feature>
<accession>A0A1L9RPC7</accession>
<dbReference type="InterPro" id="IPR029071">
    <property type="entry name" value="Ubiquitin-like_domsf"/>
</dbReference>
<dbReference type="Pfam" id="PF11976">
    <property type="entry name" value="Rad60-SLD"/>
    <property type="match status" value="1"/>
</dbReference>
<proteinExistence type="predicted"/>
<evidence type="ECO:0000313" key="3">
    <source>
        <dbReference type="Proteomes" id="UP000184383"/>
    </source>
</evidence>
<protein>
    <recommendedName>
        <fullName evidence="1">Ubiquitin-like domain-containing protein</fullName>
    </recommendedName>
</protein>
<reference evidence="3" key="1">
    <citation type="journal article" date="2017" name="Genome Biol.">
        <title>Comparative genomics reveals high biological diversity and specific adaptations in the industrially and medically important fungal genus Aspergillus.</title>
        <authorList>
            <person name="de Vries R.P."/>
            <person name="Riley R."/>
            <person name="Wiebenga A."/>
            <person name="Aguilar-Osorio G."/>
            <person name="Amillis S."/>
            <person name="Uchima C.A."/>
            <person name="Anderluh G."/>
            <person name="Asadollahi M."/>
            <person name="Askin M."/>
            <person name="Barry K."/>
            <person name="Battaglia E."/>
            <person name="Bayram O."/>
            <person name="Benocci T."/>
            <person name="Braus-Stromeyer S.A."/>
            <person name="Caldana C."/>
            <person name="Canovas D."/>
            <person name="Cerqueira G.C."/>
            <person name="Chen F."/>
            <person name="Chen W."/>
            <person name="Choi C."/>
            <person name="Clum A."/>
            <person name="Dos Santos R.A."/>
            <person name="Damasio A.R."/>
            <person name="Diallinas G."/>
            <person name="Emri T."/>
            <person name="Fekete E."/>
            <person name="Flipphi M."/>
            <person name="Freyberg S."/>
            <person name="Gallo A."/>
            <person name="Gournas C."/>
            <person name="Habgood R."/>
            <person name="Hainaut M."/>
            <person name="Harispe M.L."/>
            <person name="Henrissat B."/>
            <person name="Hilden K.S."/>
            <person name="Hope R."/>
            <person name="Hossain A."/>
            <person name="Karabika E."/>
            <person name="Karaffa L."/>
            <person name="Karanyi Z."/>
            <person name="Krasevec N."/>
            <person name="Kuo A."/>
            <person name="Kusch H."/>
            <person name="LaButti K."/>
            <person name="Lagendijk E.L."/>
            <person name="Lapidus A."/>
            <person name="Levasseur A."/>
            <person name="Lindquist E."/>
            <person name="Lipzen A."/>
            <person name="Logrieco A.F."/>
            <person name="MacCabe A."/>
            <person name="Maekelae M.R."/>
            <person name="Malavazi I."/>
            <person name="Melin P."/>
            <person name="Meyer V."/>
            <person name="Mielnichuk N."/>
            <person name="Miskei M."/>
            <person name="Molnar A.P."/>
            <person name="Mule G."/>
            <person name="Ngan C.Y."/>
            <person name="Orejas M."/>
            <person name="Orosz E."/>
            <person name="Ouedraogo J.P."/>
            <person name="Overkamp K.M."/>
            <person name="Park H.-S."/>
            <person name="Perrone G."/>
            <person name="Piumi F."/>
            <person name="Punt P.J."/>
            <person name="Ram A.F."/>
            <person name="Ramon A."/>
            <person name="Rauscher S."/>
            <person name="Record E."/>
            <person name="Riano-Pachon D.M."/>
            <person name="Robert V."/>
            <person name="Roehrig J."/>
            <person name="Ruller R."/>
            <person name="Salamov A."/>
            <person name="Salih N.S."/>
            <person name="Samson R.A."/>
            <person name="Sandor E."/>
            <person name="Sanguinetti M."/>
            <person name="Schuetze T."/>
            <person name="Sepcic K."/>
            <person name="Shelest E."/>
            <person name="Sherlock G."/>
            <person name="Sophianopoulou V."/>
            <person name="Squina F.M."/>
            <person name="Sun H."/>
            <person name="Susca A."/>
            <person name="Todd R.B."/>
            <person name="Tsang A."/>
            <person name="Unkles S.E."/>
            <person name="van de Wiele N."/>
            <person name="van Rossen-Uffink D."/>
            <person name="Oliveira J.V."/>
            <person name="Vesth T.C."/>
            <person name="Visser J."/>
            <person name="Yu J.-H."/>
            <person name="Zhou M."/>
            <person name="Andersen M.R."/>
            <person name="Archer D.B."/>
            <person name="Baker S.E."/>
            <person name="Benoit I."/>
            <person name="Brakhage A.A."/>
            <person name="Braus G.H."/>
            <person name="Fischer R."/>
            <person name="Frisvad J.C."/>
            <person name="Goldman G.H."/>
            <person name="Houbraken J."/>
            <person name="Oakley B."/>
            <person name="Pocsi I."/>
            <person name="Scazzocchio C."/>
            <person name="Seiboth B."/>
            <person name="vanKuyk P.A."/>
            <person name="Wortman J."/>
            <person name="Dyer P.S."/>
            <person name="Grigoriev I.V."/>
        </authorList>
    </citation>
    <scope>NUCLEOTIDE SEQUENCE [LARGE SCALE GENOMIC DNA]</scope>
    <source>
        <strain evidence="3">DTO 134E9</strain>
    </source>
</reference>
<dbReference type="InterPro" id="IPR000626">
    <property type="entry name" value="Ubiquitin-like_dom"/>
</dbReference>
<dbReference type="GeneID" id="63743724"/>
<dbReference type="AlphaFoldDB" id="A0A1L9RPC7"/>
<dbReference type="EMBL" id="KV878211">
    <property type="protein sequence ID" value="OJJ36779.1"/>
    <property type="molecule type" value="Genomic_DNA"/>
</dbReference>
<keyword evidence="3" id="KW-1185">Reference proteome</keyword>
<organism evidence="2 3">
    <name type="scientific">Aspergillus wentii DTO 134E9</name>
    <dbReference type="NCBI Taxonomy" id="1073089"/>
    <lineage>
        <taxon>Eukaryota</taxon>
        <taxon>Fungi</taxon>
        <taxon>Dikarya</taxon>
        <taxon>Ascomycota</taxon>
        <taxon>Pezizomycotina</taxon>
        <taxon>Eurotiomycetes</taxon>
        <taxon>Eurotiomycetidae</taxon>
        <taxon>Eurotiales</taxon>
        <taxon>Aspergillaceae</taxon>
        <taxon>Aspergillus</taxon>
        <taxon>Aspergillus subgen. Cremei</taxon>
    </lineage>
</organism>
<dbReference type="SUPFAM" id="SSF54236">
    <property type="entry name" value="Ubiquitin-like"/>
    <property type="match status" value="1"/>
</dbReference>
<dbReference type="Proteomes" id="UP000184383">
    <property type="component" value="Unassembled WGS sequence"/>
</dbReference>
<gene>
    <name evidence="2" type="ORF">ASPWEDRAFT_107312</name>
</gene>
<evidence type="ECO:0000259" key="1">
    <source>
        <dbReference type="PROSITE" id="PS50053"/>
    </source>
</evidence>